<evidence type="ECO:0000313" key="2">
    <source>
        <dbReference type="EMBL" id="EDY96367.1"/>
    </source>
</evidence>
<gene>
    <name evidence="2" type="ORF">BACPLE_00803</name>
</gene>
<name>B5CVS0_PHOPM</name>
<evidence type="ECO:0000256" key="1">
    <source>
        <dbReference type="SAM" id="MobiDB-lite"/>
    </source>
</evidence>
<reference evidence="2 3" key="2">
    <citation type="submission" date="2008-08" db="EMBL/GenBank/DDBJ databases">
        <authorList>
            <person name="Fulton L."/>
            <person name="Clifton S."/>
            <person name="Fulton B."/>
            <person name="Xu J."/>
            <person name="Minx P."/>
            <person name="Pepin K.H."/>
            <person name="Johnson M."/>
            <person name="Thiruvilangam P."/>
            <person name="Bhonagiri V."/>
            <person name="Nash W.E."/>
            <person name="Mardis E.R."/>
            <person name="Wilson R.K."/>
        </authorList>
    </citation>
    <scope>NUCLEOTIDE SEQUENCE [LARGE SCALE GENOMIC DNA]</scope>
    <source>
        <strain evidence="3">DSM 17135 / JCM 12973 / M2</strain>
    </source>
</reference>
<feature type="region of interest" description="Disordered" evidence="1">
    <location>
        <begin position="118"/>
        <end position="140"/>
    </location>
</feature>
<dbReference type="eggNOG" id="ENOG5030XEX">
    <property type="taxonomic scope" value="Bacteria"/>
</dbReference>
<comment type="caution">
    <text evidence="2">The sequence shown here is derived from an EMBL/GenBank/DDBJ whole genome shotgun (WGS) entry which is preliminary data.</text>
</comment>
<dbReference type="HOGENOM" id="CLU_1831133_0_0_10"/>
<reference evidence="2 3" key="1">
    <citation type="submission" date="2008-08" db="EMBL/GenBank/DDBJ databases">
        <title>Draft genome sequence of Bacteroides plebeius (DSM 17135).</title>
        <authorList>
            <person name="Sudarsanam P."/>
            <person name="Ley R."/>
            <person name="Guruge J."/>
            <person name="Turnbaugh P.J."/>
            <person name="Mahowald M."/>
            <person name="Liep D."/>
            <person name="Gordon J."/>
        </authorList>
    </citation>
    <scope>NUCLEOTIDE SEQUENCE [LARGE SCALE GENOMIC DNA]</scope>
    <source>
        <strain evidence="3">DSM 17135 / JCM 12973 / M2</strain>
    </source>
</reference>
<feature type="compositionally biased region" description="Pro residues" evidence="1">
    <location>
        <begin position="129"/>
        <end position="140"/>
    </location>
</feature>
<proteinExistence type="predicted"/>
<dbReference type="Proteomes" id="UP000003452">
    <property type="component" value="Unassembled WGS sequence"/>
</dbReference>
<dbReference type="AlphaFoldDB" id="B5CVS0"/>
<evidence type="ECO:0000313" key="3">
    <source>
        <dbReference type="Proteomes" id="UP000003452"/>
    </source>
</evidence>
<protein>
    <submittedName>
        <fullName evidence="2">Uncharacterized protein</fullName>
    </submittedName>
</protein>
<organism evidence="2 3">
    <name type="scientific">Phocaeicola plebeius (strain DSM 17135 / JCM 12973 / CCUG 54634 / M2)</name>
    <name type="common">Bacteroides plebeius</name>
    <dbReference type="NCBI Taxonomy" id="484018"/>
    <lineage>
        <taxon>Bacteria</taxon>
        <taxon>Pseudomonadati</taxon>
        <taxon>Bacteroidota</taxon>
        <taxon>Bacteroidia</taxon>
        <taxon>Bacteroidales</taxon>
        <taxon>Bacteroidaceae</taxon>
        <taxon>Phocaeicola</taxon>
    </lineage>
</organism>
<accession>B5CVS0</accession>
<dbReference type="EMBL" id="ABQC02000012">
    <property type="protein sequence ID" value="EDY96367.1"/>
    <property type="molecule type" value="Genomic_DNA"/>
</dbReference>
<sequence>MAPLTSLRVPSPVEDFYREEVQTPLGSTPAVTYRNDIYMILNQRRLDSMTLAQFSDYLDHDRSASQLSQMREKMSDEQLHQFVKSRYIQHPSELRAWASYLDIEYSKEIQKLEEAVEAVKKQTSNTDPSPDPAPTPAVES</sequence>